<organism evidence="1">
    <name type="scientific">hydrothermal vent metagenome</name>
    <dbReference type="NCBI Taxonomy" id="652676"/>
    <lineage>
        <taxon>unclassified sequences</taxon>
        <taxon>metagenomes</taxon>
        <taxon>ecological metagenomes</taxon>
    </lineage>
</organism>
<evidence type="ECO:0000313" key="1">
    <source>
        <dbReference type="EMBL" id="VAW66987.1"/>
    </source>
</evidence>
<sequence length="104" mass="12366">MLLTSTDSKERVRALQRTLYRKTRQQSEFRFYSLYDKVHRSDVLQRAYELVKQNKGSPGLDGVTFERIEEEKGKQEYLLALRYLYDSLGLYKLPIVPFWKAVQA</sequence>
<accession>A0A3B0XUM0</accession>
<proteinExistence type="predicted"/>
<dbReference type="EMBL" id="UOFJ01000246">
    <property type="protein sequence ID" value="VAW66987.1"/>
    <property type="molecule type" value="Genomic_DNA"/>
</dbReference>
<dbReference type="AlphaFoldDB" id="A0A3B0XUM0"/>
<protein>
    <recommendedName>
        <fullName evidence="2">RNA-directed DNA polymerase</fullName>
    </recommendedName>
</protein>
<evidence type="ECO:0008006" key="2">
    <source>
        <dbReference type="Google" id="ProtNLM"/>
    </source>
</evidence>
<name>A0A3B0XUM0_9ZZZZ</name>
<reference evidence="1" key="1">
    <citation type="submission" date="2018-06" db="EMBL/GenBank/DDBJ databases">
        <authorList>
            <person name="Zhirakovskaya E."/>
        </authorList>
    </citation>
    <scope>NUCLEOTIDE SEQUENCE</scope>
</reference>
<gene>
    <name evidence="1" type="ORF">MNBD_GAMMA10-2525</name>
</gene>